<dbReference type="AlphaFoldDB" id="A0AAE1X2Y4"/>
<keyword evidence="6" id="KW-1185">Reference proteome</keyword>
<keyword evidence="3" id="KW-0539">Nucleus</keyword>
<dbReference type="Gene3D" id="3.90.640.10">
    <property type="entry name" value="Actin, Chain A, domain 4"/>
    <property type="match status" value="1"/>
</dbReference>
<dbReference type="FunFam" id="3.90.640.10:FF:000041">
    <property type="entry name" value="Actin-related protein 6"/>
    <property type="match status" value="1"/>
</dbReference>
<dbReference type="SMART" id="SM00268">
    <property type="entry name" value="ACTIN"/>
    <property type="match status" value="1"/>
</dbReference>
<evidence type="ECO:0000256" key="2">
    <source>
        <dbReference type="ARBA" id="ARBA00005665"/>
    </source>
</evidence>
<dbReference type="GO" id="GO:0005634">
    <property type="term" value="C:nucleus"/>
    <property type="evidence" value="ECO:0007669"/>
    <property type="project" value="UniProtKB-SubCell"/>
</dbReference>
<dbReference type="Gene3D" id="2.30.36.70">
    <property type="entry name" value="Actin, Chain A, domain 2"/>
    <property type="match status" value="1"/>
</dbReference>
<dbReference type="InterPro" id="IPR043129">
    <property type="entry name" value="ATPase_NBD"/>
</dbReference>
<evidence type="ECO:0000256" key="3">
    <source>
        <dbReference type="ARBA" id="ARBA00023242"/>
    </source>
</evidence>
<gene>
    <name evidence="5" type="ORF">Sango_0784700</name>
</gene>
<dbReference type="FunFam" id="3.30.420.40:FF:000058">
    <property type="entry name" value="Putative actin-related protein 5"/>
    <property type="match status" value="1"/>
</dbReference>
<protein>
    <recommendedName>
        <fullName evidence="4">Actin-related protein 6</fullName>
    </recommendedName>
</protein>
<comment type="caution">
    <text evidence="5">The sequence shown here is derived from an EMBL/GenBank/DDBJ whole genome shotgun (WGS) entry which is preliminary data.</text>
</comment>
<reference evidence="5" key="1">
    <citation type="submission" date="2020-06" db="EMBL/GenBank/DDBJ databases">
        <authorList>
            <person name="Li T."/>
            <person name="Hu X."/>
            <person name="Zhang T."/>
            <person name="Song X."/>
            <person name="Zhang H."/>
            <person name="Dai N."/>
            <person name="Sheng W."/>
            <person name="Hou X."/>
            <person name="Wei L."/>
        </authorList>
    </citation>
    <scope>NUCLEOTIDE SEQUENCE</scope>
    <source>
        <strain evidence="5">K16</strain>
        <tissue evidence="5">Leaf</tissue>
    </source>
</reference>
<dbReference type="InterPro" id="IPR004000">
    <property type="entry name" value="Actin"/>
</dbReference>
<comment type="similarity">
    <text evidence="2">Belongs to the actin family. ARP6 subfamily.</text>
</comment>
<evidence type="ECO:0000313" key="6">
    <source>
        <dbReference type="Proteomes" id="UP001289374"/>
    </source>
</evidence>
<organism evidence="5 6">
    <name type="scientific">Sesamum angolense</name>
    <dbReference type="NCBI Taxonomy" id="2727404"/>
    <lineage>
        <taxon>Eukaryota</taxon>
        <taxon>Viridiplantae</taxon>
        <taxon>Streptophyta</taxon>
        <taxon>Embryophyta</taxon>
        <taxon>Tracheophyta</taxon>
        <taxon>Spermatophyta</taxon>
        <taxon>Magnoliopsida</taxon>
        <taxon>eudicotyledons</taxon>
        <taxon>Gunneridae</taxon>
        <taxon>Pentapetalae</taxon>
        <taxon>asterids</taxon>
        <taxon>lamiids</taxon>
        <taxon>Lamiales</taxon>
        <taxon>Pedaliaceae</taxon>
        <taxon>Sesamum</taxon>
    </lineage>
</organism>
<dbReference type="Gene3D" id="3.30.420.40">
    <property type="match status" value="2"/>
</dbReference>
<dbReference type="SUPFAM" id="SSF53067">
    <property type="entry name" value="Actin-like ATPase domain"/>
    <property type="match status" value="2"/>
</dbReference>
<dbReference type="CDD" id="cd10210">
    <property type="entry name" value="ASKHA_NBD_Arp6"/>
    <property type="match status" value="1"/>
</dbReference>
<dbReference type="EMBL" id="JACGWL010000004">
    <property type="protein sequence ID" value="KAK4404161.1"/>
    <property type="molecule type" value="Genomic_DNA"/>
</dbReference>
<evidence type="ECO:0000256" key="1">
    <source>
        <dbReference type="ARBA" id="ARBA00004123"/>
    </source>
</evidence>
<evidence type="ECO:0000256" key="4">
    <source>
        <dbReference type="ARBA" id="ARBA00074635"/>
    </source>
</evidence>
<dbReference type="Pfam" id="PF00022">
    <property type="entry name" value="Actin"/>
    <property type="match status" value="1"/>
</dbReference>
<dbReference type="PANTHER" id="PTHR11937">
    <property type="entry name" value="ACTIN"/>
    <property type="match status" value="1"/>
</dbReference>
<comment type="subcellular location">
    <subcellularLocation>
        <location evidence="1">Nucleus</location>
    </subcellularLocation>
</comment>
<dbReference type="FunFam" id="3.30.420.40:FF:000048">
    <property type="entry name" value="ARP5 actin-related protein 5 homolog"/>
    <property type="match status" value="1"/>
</dbReference>
<dbReference type="FunFam" id="3.30.420.40:FF:000187">
    <property type="entry name" value="Actin-related protein 6"/>
    <property type="match status" value="1"/>
</dbReference>
<name>A0AAE1X2Y4_9LAMI</name>
<sequence length="433" mass="48577">MSNVVVLDNGGGLLKAGFGGERDPTCVVPNCTARPSSSKKWLLADQLLSPTEDLTSATLRRPFDRGHLINPDLQSSLWAHLFTSILKVHPPNTSLLLTEPLFTLPSIQRSVDEIIFEDFNFKALFVSDSPSLVHLYEASRRPYGLVSKAQCSLVVDCGFSFTHAAPVFQNFTLNYGVKRMDLGGKALTNYLKELVSYRSVNVMDESFIMDDVKEKLCFVSLDVQRDLKIARKPGKDNMFRCTYVLPDGVTYMKGFVKDPNEANRYLALDASDPSSPAGEKEYVEQRVVNDKPQDRRSVDLTKNEFTLTNERFLVPEMIFRPADLGMNQAGLAECIVRSVNSCHPHLHPVLYESIILTGGSTLFPRFAERLEKELRPLVPDEFQVKITAQEDPILGVWRGGSLLASSPDFEAMCVTKAEYEELGSARCRRRFLH</sequence>
<evidence type="ECO:0000313" key="5">
    <source>
        <dbReference type="EMBL" id="KAK4404161.1"/>
    </source>
</evidence>
<proteinExistence type="inferred from homology"/>
<accession>A0AAE1X2Y4</accession>
<dbReference type="GO" id="GO:0030029">
    <property type="term" value="P:actin filament-based process"/>
    <property type="evidence" value="ECO:0007669"/>
    <property type="project" value="UniProtKB-ARBA"/>
</dbReference>
<dbReference type="Proteomes" id="UP001289374">
    <property type="component" value="Unassembled WGS sequence"/>
</dbReference>
<reference evidence="5" key="2">
    <citation type="journal article" date="2024" name="Plant">
        <title>Genomic evolution and insights into agronomic trait innovations of Sesamum species.</title>
        <authorList>
            <person name="Miao H."/>
            <person name="Wang L."/>
            <person name="Qu L."/>
            <person name="Liu H."/>
            <person name="Sun Y."/>
            <person name="Le M."/>
            <person name="Wang Q."/>
            <person name="Wei S."/>
            <person name="Zheng Y."/>
            <person name="Lin W."/>
            <person name="Duan Y."/>
            <person name="Cao H."/>
            <person name="Xiong S."/>
            <person name="Wang X."/>
            <person name="Wei L."/>
            <person name="Li C."/>
            <person name="Ma Q."/>
            <person name="Ju M."/>
            <person name="Zhao R."/>
            <person name="Li G."/>
            <person name="Mu C."/>
            <person name="Tian Q."/>
            <person name="Mei H."/>
            <person name="Zhang T."/>
            <person name="Gao T."/>
            <person name="Zhang H."/>
        </authorList>
    </citation>
    <scope>NUCLEOTIDE SEQUENCE</scope>
    <source>
        <strain evidence="5">K16</strain>
    </source>
</reference>